<evidence type="ECO:0000313" key="2">
    <source>
        <dbReference type="Proteomes" id="UP000015105"/>
    </source>
</evidence>
<sequence>MQTPSDPSALVGLWPPAPARLIELPPWAVAVLLLFARFKYSNSYFRFGGQLPRQTPSIGELGSGGVDLPQIPHLESLASRHYGSRVSIPPALACWFSSFHLATALVRIASSSNRAHEEA</sequence>
<dbReference type="Proteomes" id="UP000015105">
    <property type="component" value="Chromosome 5D"/>
</dbReference>
<name>A0A453JMH3_AEGTS</name>
<organism evidence="1 2">
    <name type="scientific">Aegilops tauschii subsp. strangulata</name>
    <name type="common">Goatgrass</name>
    <dbReference type="NCBI Taxonomy" id="200361"/>
    <lineage>
        <taxon>Eukaryota</taxon>
        <taxon>Viridiplantae</taxon>
        <taxon>Streptophyta</taxon>
        <taxon>Embryophyta</taxon>
        <taxon>Tracheophyta</taxon>
        <taxon>Spermatophyta</taxon>
        <taxon>Magnoliopsida</taxon>
        <taxon>Liliopsida</taxon>
        <taxon>Poales</taxon>
        <taxon>Poaceae</taxon>
        <taxon>BOP clade</taxon>
        <taxon>Pooideae</taxon>
        <taxon>Triticodae</taxon>
        <taxon>Triticeae</taxon>
        <taxon>Triticinae</taxon>
        <taxon>Aegilops</taxon>
    </lineage>
</organism>
<dbReference type="EnsemblPlants" id="AET5Gv20121200.6">
    <property type="protein sequence ID" value="AET5Gv20121200.6"/>
    <property type="gene ID" value="AET5Gv20121200"/>
</dbReference>
<protein>
    <submittedName>
        <fullName evidence="1">Uncharacterized protein</fullName>
    </submittedName>
</protein>
<proteinExistence type="predicted"/>
<reference evidence="1" key="3">
    <citation type="journal article" date="2017" name="Nature">
        <title>Genome sequence of the progenitor of the wheat D genome Aegilops tauschii.</title>
        <authorList>
            <person name="Luo M.C."/>
            <person name="Gu Y.Q."/>
            <person name="Puiu D."/>
            <person name="Wang H."/>
            <person name="Twardziok S.O."/>
            <person name="Deal K.R."/>
            <person name="Huo N."/>
            <person name="Zhu T."/>
            <person name="Wang L."/>
            <person name="Wang Y."/>
            <person name="McGuire P.E."/>
            <person name="Liu S."/>
            <person name="Long H."/>
            <person name="Ramasamy R.K."/>
            <person name="Rodriguez J.C."/>
            <person name="Van S.L."/>
            <person name="Yuan L."/>
            <person name="Wang Z."/>
            <person name="Xia Z."/>
            <person name="Xiao L."/>
            <person name="Anderson O.D."/>
            <person name="Ouyang S."/>
            <person name="Liang Y."/>
            <person name="Zimin A.V."/>
            <person name="Pertea G."/>
            <person name="Qi P."/>
            <person name="Bennetzen J.L."/>
            <person name="Dai X."/>
            <person name="Dawson M.W."/>
            <person name="Muller H.G."/>
            <person name="Kugler K."/>
            <person name="Rivarola-Duarte L."/>
            <person name="Spannagl M."/>
            <person name="Mayer K.F.X."/>
            <person name="Lu F.H."/>
            <person name="Bevan M.W."/>
            <person name="Leroy P."/>
            <person name="Li P."/>
            <person name="You F.M."/>
            <person name="Sun Q."/>
            <person name="Liu Z."/>
            <person name="Lyons E."/>
            <person name="Wicker T."/>
            <person name="Salzberg S.L."/>
            <person name="Devos K.M."/>
            <person name="Dvorak J."/>
        </authorList>
    </citation>
    <scope>NUCLEOTIDE SEQUENCE [LARGE SCALE GENOMIC DNA]</scope>
    <source>
        <strain evidence="1">cv. AL8/78</strain>
    </source>
</reference>
<evidence type="ECO:0000313" key="1">
    <source>
        <dbReference type="EnsemblPlants" id="AET5Gv20121200.6"/>
    </source>
</evidence>
<reference evidence="1" key="4">
    <citation type="submission" date="2019-03" db="UniProtKB">
        <authorList>
            <consortium name="EnsemblPlants"/>
        </authorList>
    </citation>
    <scope>IDENTIFICATION</scope>
</reference>
<reference evidence="1" key="5">
    <citation type="journal article" date="2021" name="G3 (Bethesda)">
        <title>Aegilops tauschii genome assembly Aet v5.0 features greater sequence contiguity and improved annotation.</title>
        <authorList>
            <person name="Wang L."/>
            <person name="Zhu T."/>
            <person name="Rodriguez J.C."/>
            <person name="Deal K.R."/>
            <person name="Dubcovsky J."/>
            <person name="McGuire P.E."/>
            <person name="Lux T."/>
            <person name="Spannagl M."/>
            <person name="Mayer K.F.X."/>
            <person name="Baldrich P."/>
            <person name="Meyers B.C."/>
            <person name="Huo N."/>
            <person name="Gu Y.Q."/>
            <person name="Zhou H."/>
            <person name="Devos K.M."/>
            <person name="Bennetzen J.L."/>
            <person name="Unver T."/>
            <person name="Budak H."/>
            <person name="Gulick P.J."/>
            <person name="Galiba G."/>
            <person name="Kalapos B."/>
            <person name="Nelson D.R."/>
            <person name="Li P."/>
            <person name="You F.M."/>
            <person name="Luo M.C."/>
            <person name="Dvorak J."/>
        </authorList>
    </citation>
    <scope>NUCLEOTIDE SEQUENCE [LARGE SCALE GENOMIC DNA]</scope>
    <source>
        <strain evidence="1">cv. AL8/78</strain>
    </source>
</reference>
<reference evidence="2" key="1">
    <citation type="journal article" date="2014" name="Science">
        <title>Ancient hybridizations among the ancestral genomes of bread wheat.</title>
        <authorList>
            <consortium name="International Wheat Genome Sequencing Consortium,"/>
            <person name="Marcussen T."/>
            <person name="Sandve S.R."/>
            <person name="Heier L."/>
            <person name="Spannagl M."/>
            <person name="Pfeifer M."/>
            <person name="Jakobsen K.S."/>
            <person name="Wulff B.B."/>
            <person name="Steuernagel B."/>
            <person name="Mayer K.F."/>
            <person name="Olsen O.A."/>
        </authorList>
    </citation>
    <scope>NUCLEOTIDE SEQUENCE [LARGE SCALE GENOMIC DNA]</scope>
    <source>
        <strain evidence="2">cv. AL8/78</strain>
    </source>
</reference>
<dbReference type="AlphaFoldDB" id="A0A453JMH3"/>
<keyword evidence="2" id="KW-1185">Reference proteome</keyword>
<accession>A0A453JMH3</accession>
<dbReference type="Gramene" id="AET5Gv20121200.6">
    <property type="protein sequence ID" value="AET5Gv20121200.6"/>
    <property type="gene ID" value="AET5Gv20121200"/>
</dbReference>
<reference evidence="2" key="2">
    <citation type="journal article" date="2017" name="Nat. Plants">
        <title>The Aegilops tauschii genome reveals multiple impacts of transposons.</title>
        <authorList>
            <person name="Zhao G."/>
            <person name="Zou C."/>
            <person name="Li K."/>
            <person name="Wang K."/>
            <person name="Li T."/>
            <person name="Gao L."/>
            <person name="Zhang X."/>
            <person name="Wang H."/>
            <person name="Yang Z."/>
            <person name="Liu X."/>
            <person name="Jiang W."/>
            <person name="Mao L."/>
            <person name="Kong X."/>
            <person name="Jiao Y."/>
            <person name="Jia J."/>
        </authorList>
    </citation>
    <scope>NUCLEOTIDE SEQUENCE [LARGE SCALE GENOMIC DNA]</scope>
    <source>
        <strain evidence="2">cv. AL8/78</strain>
    </source>
</reference>